<evidence type="ECO:0000313" key="3">
    <source>
        <dbReference type="EMBL" id="SKA40012.1"/>
    </source>
</evidence>
<dbReference type="Gene3D" id="3.10.310.10">
    <property type="entry name" value="Diaminopimelate Epimerase, Chain A, domain 1"/>
    <property type="match status" value="2"/>
</dbReference>
<dbReference type="NCBIfam" id="TIGR00654">
    <property type="entry name" value="PhzF_family"/>
    <property type="match status" value="1"/>
</dbReference>
<dbReference type="OrthoDB" id="9788221at2"/>
<reference evidence="4" key="1">
    <citation type="submission" date="2017-02" db="EMBL/GenBank/DDBJ databases">
        <authorList>
            <person name="Varghese N."/>
            <person name="Submissions S."/>
        </authorList>
    </citation>
    <scope>NUCLEOTIDE SEQUENCE [LARGE SCALE GENOMIC DNA]</scope>
    <source>
        <strain evidence="4">ATCC 27094</strain>
    </source>
</reference>
<feature type="active site" evidence="2">
    <location>
        <position position="46"/>
    </location>
</feature>
<dbReference type="AlphaFoldDB" id="A0A1T4THR8"/>
<dbReference type="GO" id="GO:0005737">
    <property type="term" value="C:cytoplasm"/>
    <property type="evidence" value="ECO:0007669"/>
    <property type="project" value="TreeGrafter"/>
</dbReference>
<evidence type="ECO:0000256" key="2">
    <source>
        <dbReference type="PIRSR" id="PIRSR016184-1"/>
    </source>
</evidence>
<dbReference type="RefSeq" id="WP_085938033.1">
    <property type="nucleotide sequence ID" value="NZ_FUWJ01000018.1"/>
</dbReference>
<gene>
    <name evidence="3" type="ORF">SAMN02745126_06300</name>
</gene>
<sequence>MQIPFTTVDVFTDRQFGGNPLAVVTDARGLSGEQMQAIAAEFNLAETTFVLPPQDASHTAQVRIFTPKAEMPFAGHPNVGTAFVLARAGQCLGRKITGDRLLFEEKAGVVPLDLVRDNGVVIATRLAAPQPLTFGEEIPVEIVATAASLKPADIKTDIHRPVVASCGAGLLFAELVSREALKAAAPRADVFARDLPRDRTVGLHLYVRAADGDIDIHTRMFAPEHGIPEDPATGAANVALIGLLAHFDDSADLTLNRTIGQGFDMGRPSVLQACAEKKGGKVIATYIGGRCVPMMTGMIEL</sequence>
<accession>A0A1T4THR8</accession>
<dbReference type="PANTHER" id="PTHR13774:SF32">
    <property type="entry name" value="ANTISENSE-ENHANCING SEQUENCE 1"/>
    <property type="match status" value="1"/>
</dbReference>
<keyword evidence="3" id="KW-0413">Isomerase</keyword>
<organism evidence="3 4">
    <name type="scientific">Enhydrobacter aerosaccus</name>
    <dbReference type="NCBI Taxonomy" id="225324"/>
    <lineage>
        <taxon>Bacteria</taxon>
        <taxon>Pseudomonadati</taxon>
        <taxon>Pseudomonadota</taxon>
        <taxon>Alphaproteobacteria</taxon>
        <taxon>Hyphomicrobiales</taxon>
        <taxon>Enhydrobacter</taxon>
    </lineage>
</organism>
<dbReference type="EMBL" id="FUWJ01000018">
    <property type="protein sequence ID" value="SKA40012.1"/>
    <property type="molecule type" value="Genomic_DNA"/>
</dbReference>
<dbReference type="Pfam" id="PF02567">
    <property type="entry name" value="PhzC-PhzF"/>
    <property type="match status" value="1"/>
</dbReference>
<evidence type="ECO:0000313" key="4">
    <source>
        <dbReference type="Proteomes" id="UP000190092"/>
    </source>
</evidence>
<keyword evidence="4" id="KW-1185">Reference proteome</keyword>
<dbReference type="InterPro" id="IPR003719">
    <property type="entry name" value="Phenazine_PhzF-like"/>
</dbReference>
<protein>
    <submittedName>
        <fullName evidence="3">Trans-2,3-dihydro-3-hydroxyanthranilate isomerase</fullName>
    </submittedName>
</protein>
<dbReference type="PIRSF" id="PIRSF016184">
    <property type="entry name" value="PhzC_PhzF"/>
    <property type="match status" value="1"/>
</dbReference>
<dbReference type="GO" id="GO:0016853">
    <property type="term" value="F:isomerase activity"/>
    <property type="evidence" value="ECO:0007669"/>
    <property type="project" value="UniProtKB-KW"/>
</dbReference>
<dbReference type="SUPFAM" id="SSF54506">
    <property type="entry name" value="Diaminopimelate epimerase-like"/>
    <property type="match status" value="1"/>
</dbReference>
<dbReference type="STRING" id="225324.SAMN02745126_06300"/>
<dbReference type="Proteomes" id="UP000190092">
    <property type="component" value="Unassembled WGS sequence"/>
</dbReference>
<proteinExistence type="inferred from homology"/>
<evidence type="ECO:0000256" key="1">
    <source>
        <dbReference type="ARBA" id="ARBA00008270"/>
    </source>
</evidence>
<comment type="similarity">
    <text evidence="1">Belongs to the PhzF family.</text>
</comment>
<dbReference type="PANTHER" id="PTHR13774">
    <property type="entry name" value="PHENAZINE BIOSYNTHESIS PROTEIN"/>
    <property type="match status" value="1"/>
</dbReference>
<name>A0A1T4THR8_9HYPH</name>